<evidence type="ECO:0000256" key="2">
    <source>
        <dbReference type="ARBA" id="ARBA00009695"/>
    </source>
</evidence>
<dbReference type="Pfam" id="PF21982">
    <property type="entry name" value="RecX_HTH1"/>
    <property type="match status" value="1"/>
</dbReference>
<evidence type="ECO:0000313" key="9">
    <source>
        <dbReference type="Proteomes" id="UP000015462"/>
    </source>
</evidence>
<dbReference type="Proteomes" id="UP000015462">
    <property type="component" value="Unassembled WGS sequence"/>
</dbReference>
<evidence type="ECO:0000259" key="5">
    <source>
        <dbReference type="Pfam" id="PF02631"/>
    </source>
</evidence>
<proteinExistence type="inferred from homology"/>
<gene>
    <name evidence="8" type="ORF">L196_00580</name>
</gene>
<dbReference type="PANTHER" id="PTHR33602">
    <property type="entry name" value="REGULATORY PROTEIN RECX FAMILY PROTEIN"/>
    <property type="match status" value="1"/>
</dbReference>
<protein>
    <recommendedName>
        <fullName evidence="3">Regulatory protein RecX</fullName>
    </recommendedName>
</protein>
<feature type="domain" description="RecX third three-helical" evidence="6">
    <location>
        <begin position="86"/>
        <end position="128"/>
    </location>
</feature>
<sequence length="133" mass="15964">MLARREHSQLELIQKLTGKGFAENDIERLLEEFIELNWQSDQRFAESYSRSRVYKGFGPTRIEYELKQRGVEVNIDTVFDEPPDWQALLSELHTKKYGHQPPKDMKERAKRTRFFQHKGYTNEMIRQLFNQLS</sequence>
<accession>A0AB33Z3J0</accession>
<name>A0AB33Z3J0_9GAMM</name>
<comment type="caution">
    <text evidence="8">The sequence shown here is derived from an EMBL/GenBank/DDBJ whole genome shotgun (WGS) entry which is preliminary data.</text>
</comment>
<dbReference type="InterPro" id="IPR036388">
    <property type="entry name" value="WH-like_DNA-bd_sf"/>
</dbReference>
<feature type="domain" description="RecX first three-helical" evidence="7">
    <location>
        <begin position="1"/>
        <end position="32"/>
    </location>
</feature>
<dbReference type="Gene3D" id="1.10.10.10">
    <property type="entry name" value="Winged helix-like DNA-binding domain superfamily/Winged helix DNA-binding domain"/>
    <property type="match status" value="3"/>
</dbReference>
<comment type="subcellular location">
    <subcellularLocation>
        <location evidence="1">Cytoplasm</location>
    </subcellularLocation>
</comment>
<evidence type="ECO:0000256" key="4">
    <source>
        <dbReference type="ARBA" id="ARBA00022490"/>
    </source>
</evidence>
<reference evidence="8 9" key="1">
    <citation type="journal article" date="2013" name="Genome Announc.">
        <title>Genome Sequence of the Pyrene- and Fluoranthene-Degrading Bacterium Cycloclasticus sp. Strain PY97M.</title>
        <authorList>
            <person name="Cui Z."/>
            <person name="Xu G."/>
            <person name="Li Q."/>
            <person name="Gao W."/>
            <person name="Zheng L."/>
        </authorList>
    </citation>
    <scope>NUCLEOTIDE SEQUENCE [LARGE SCALE GENOMIC DNA]</scope>
    <source>
        <strain evidence="8 9">PY97M</strain>
    </source>
</reference>
<comment type="similarity">
    <text evidence="2">Belongs to the RecX family.</text>
</comment>
<feature type="domain" description="RecX second three-helical" evidence="5">
    <location>
        <begin position="40"/>
        <end position="72"/>
    </location>
</feature>
<dbReference type="Pfam" id="PF02631">
    <property type="entry name" value="RecX_HTH2"/>
    <property type="match status" value="1"/>
</dbReference>
<evidence type="ECO:0000259" key="6">
    <source>
        <dbReference type="Pfam" id="PF21981"/>
    </source>
</evidence>
<dbReference type="EMBL" id="ASHL01000001">
    <property type="protein sequence ID" value="EPD13949.1"/>
    <property type="molecule type" value="Genomic_DNA"/>
</dbReference>
<evidence type="ECO:0000256" key="1">
    <source>
        <dbReference type="ARBA" id="ARBA00004496"/>
    </source>
</evidence>
<keyword evidence="9" id="KW-1185">Reference proteome</keyword>
<organism evidence="8 9">
    <name type="scientific">Cycloclasticus pugetii</name>
    <dbReference type="NCBI Taxonomy" id="34068"/>
    <lineage>
        <taxon>Bacteria</taxon>
        <taxon>Pseudomonadati</taxon>
        <taxon>Pseudomonadota</taxon>
        <taxon>Gammaproteobacteria</taxon>
        <taxon>Thiotrichales</taxon>
        <taxon>Piscirickettsiaceae</taxon>
        <taxon>Cycloclasticus</taxon>
    </lineage>
</organism>
<evidence type="ECO:0000313" key="8">
    <source>
        <dbReference type="EMBL" id="EPD13949.1"/>
    </source>
</evidence>
<dbReference type="InterPro" id="IPR053924">
    <property type="entry name" value="RecX_HTH_2nd"/>
</dbReference>
<evidence type="ECO:0000256" key="3">
    <source>
        <dbReference type="ARBA" id="ARBA00018111"/>
    </source>
</evidence>
<dbReference type="PANTHER" id="PTHR33602:SF1">
    <property type="entry name" value="REGULATORY PROTEIN RECX FAMILY PROTEIN"/>
    <property type="match status" value="1"/>
</dbReference>
<dbReference type="GO" id="GO:0006282">
    <property type="term" value="P:regulation of DNA repair"/>
    <property type="evidence" value="ECO:0007669"/>
    <property type="project" value="InterPro"/>
</dbReference>
<dbReference type="Pfam" id="PF21981">
    <property type="entry name" value="RecX_HTH3"/>
    <property type="match status" value="1"/>
</dbReference>
<keyword evidence="4" id="KW-0963">Cytoplasm</keyword>
<evidence type="ECO:0000259" key="7">
    <source>
        <dbReference type="Pfam" id="PF21982"/>
    </source>
</evidence>
<dbReference type="AlphaFoldDB" id="A0AB33Z3J0"/>
<dbReference type="GO" id="GO:0005737">
    <property type="term" value="C:cytoplasm"/>
    <property type="evidence" value="ECO:0007669"/>
    <property type="project" value="UniProtKB-SubCell"/>
</dbReference>
<dbReference type="InterPro" id="IPR053925">
    <property type="entry name" value="RecX_HTH_3rd"/>
</dbReference>
<dbReference type="InterPro" id="IPR003783">
    <property type="entry name" value="Regulatory_RecX"/>
</dbReference>
<dbReference type="InterPro" id="IPR053926">
    <property type="entry name" value="RecX_HTH_1st"/>
</dbReference>